<dbReference type="EMBL" id="BJLR01000009">
    <property type="protein sequence ID" value="GEA87051.1"/>
    <property type="molecule type" value="Genomic_DNA"/>
</dbReference>
<name>A0A4Y3KRK3_9CELL</name>
<evidence type="ECO:0000259" key="2">
    <source>
        <dbReference type="Pfam" id="PF24693"/>
    </source>
</evidence>
<evidence type="ECO:0000313" key="3">
    <source>
        <dbReference type="EMBL" id="GEA87051.1"/>
    </source>
</evidence>
<feature type="region of interest" description="Disordered" evidence="1">
    <location>
        <begin position="98"/>
        <end position="120"/>
    </location>
</feature>
<keyword evidence="4" id="KW-1185">Reference proteome</keyword>
<reference evidence="3" key="1">
    <citation type="submission" date="2019-06" db="EMBL/GenBank/DDBJ databases">
        <title>Whole genome shotgun sequence of Cellulomonas cellasea NBRC 3753.</title>
        <authorList>
            <person name="Hosoyama A."/>
            <person name="Uohara A."/>
            <person name="Ohji S."/>
            <person name="Ichikawa N."/>
        </authorList>
    </citation>
    <scope>NUCLEOTIDE SEQUENCE [LARGE SCALE GENOMIC DNA]</scope>
    <source>
        <strain evidence="3">NBRC 3753</strain>
    </source>
</reference>
<sequence length="206" mass="21985">MDPYGRLRSEVSSGRLLDGDAVESARRAGAPMHSEHDAVVTGTAPWGAAVRLTDGVPGFLDHLKGGASLAVGDTCHVVVVDDARDPVRVSASQADLDIGRRLHRRGPQEGPPVPDDEDVPVAERARGREDGPALAGRHAVLDALALLRSELPRAEGWENDDLAGFLEAFEALLGCVEQVYLSESRPVPNDPWVLVAAALEGARYYE</sequence>
<proteinExistence type="predicted"/>
<feature type="domain" description="DUF7660" evidence="2">
    <location>
        <begin position="146"/>
        <end position="206"/>
    </location>
</feature>
<evidence type="ECO:0000313" key="4">
    <source>
        <dbReference type="Proteomes" id="UP000317046"/>
    </source>
</evidence>
<comment type="caution">
    <text evidence="3">The sequence shown here is derived from an EMBL/GenBank/DDBJ whole genome shotgun (WGS) entry which is preliminary data.</text>
</comment>
<evidence type="ECO:0000256" key="1">
    <source>
        <dbReference type="SAM" id="MobiDB-lite"/>
    </source>
</evidence>
<protein>
    <recommendedName>
        <fullName evidence="2">DUF7660 domain-containing protein</fullName>
    </recommendedName>
</protein>
<dbReference type="InterPro" id="IPR056077">
    <property type="entry name" value="DUF7660"/>
</dbReference>
<dbReference type="AlphaFoldDB" id="A0A4Y3KRK3"/>
<accession>A0A4Y3KRK3</accession>
<organism evidence="3 4">
    <name type="scientific">Cellulomonas cellasea</name>
    <dbReference type="NCBI Taxonomy" id="43670"/>
    <lineage>
        <taxon>Bacteria</taxon>
        <taxon>Bacillati</taxon>
        <taxon>Actinomycetota</taxon>
        <taxon>Actinomycetes</taxon>
        <taxon>Micrococcales</taxon>
        <taxon>Cellulomonadaceae</taxon>
        <taxon>Cellulomonas</taxon>
    </lineage>
</organism>
<gene>
    <name evidence="3" type="ORF">CCE01nite_10000</name>
</gene>
<dbReference type="Pfam" id="PF24693">
    <property type="entry name" value="DUF7660"/>
    <property type="match status" value="1"/>
</dbReference>
<dbReference type="Proteomes" id="UP000317046">
    <property type="component" value="Unassembled WGS sequence"/>
</dbReference>